<keyword evidence="9" id="KW-0464">Manganese</keyword>
<keyword evidence="5" id="KW-0645">Protease</keyword>
<evidence type="ECO:0000256" key="10">
    <source>
        <dbReference type="ARBA" id="ARBA00069363"/>
    </source>
</evidence>
<dbReference type="GO" id="GO:0030145">
    <property type="term" value="F:manganese ion binding"/>
    <property type="evidence" value="ECO:0007669"/>
    <property type="project" value="InterPro"/>
</dbReference>
<name>A0A8J7FS54_9NEIS</name>
<evidence type="ECO:0000259" key="13">
    <source>
        <dbReference type="SMART" id="SM01011"/>
    </source>
</evidence>
<dbReference type="InterPro" id="IPR029149">
    <property type="entry name" value="Creatin/AminoP/Spt16_N"/>
</dbReference>
<evidence type="ECO:0000256" key="6">
    <source>
        <dbReference type="ARBA" id="ARBA00022723"/>
    </source>
</evidence>
<dbReference type="RefSeq" id="WP_194117527.1">
    <property type="nucleotide sequence ID" value="NZ_JADFUA010000018.1"/>
</dbReference>
<keyword evidence="15" id="KW-1185">Reference proteome</keyword>
<dbReference type="InterPro" id="IPR036005">
    <property type="entry name" value="Creatinase/aminopeptidase-like"/>
</dbReference>
<keyword evidence="8" id="KW-0482">Metalloprotease</keyword>
<protein>
    <recommendedName>
        <fullName evidence="10">Xaa-Pro aminopeptidase</fullName>
        <ecNumber evidence="4">3.4.11.9</ecNumber>
    </recommendedName>
    <alternativeName>
        <fullName evidence="11">Aminopeptidase P II</fullName>
    </alternativeName>
    <alternativeName>
        <fullName evidence="12">X-Pro aminopeptidase</fullName>
    </alternativeName>
</protein>
<evidence type="ECO:0000313" key="15">
    <source>
        <dbReference type="Proteomes" id="UP000604481"/>
    </source>
</evidence>
<keyword evidence="14" id="KW-0031">Aminopeptidase</keyword>
<reference evidence="14 15" key="1">
    <citation type="submission" date="2020-10" db="EMBL/GenBank/DDBJ databases">
        <title>The genome sequence of Chitinilyticum litopenaei 4Y14.</title>
        <authorList>
            <person name="Liu Y."/>
        </authorList>
    </citation>
    <scope>NUCLEOTIDE SEQUENCE [LARGE SCALE GENOMIC DNA]</scope>
    <source>
        <strain evidence="14 15">4Y14</strain>
    </source>
</reference>
<dbReference type="Gene3D" id="3.90.230.10">
    <property type="entry name" value="Creatinase/methionine aminopeptidase superfamily"/>
    <property type="match status" value="1"/>
</dbReference>
<evidence type="ECO:0000256" key="2">
    <source>
        <dbReference type="ARBA" id="ARBA00001936"/>
    </source>
</evidence>
<dbReference type="EMBL" id="JADFUA010000018">
    <property type="protein sequence ID" value="MBE9611009.1"/>
    <property type="molecule type" value="Genomic_DNA"/>
</dbReference>
<dbReference type="Proteomes" id="UP000604481">
    <property type="component" value="Unassembled WGS sequence"/>
</dbReference>
<dbReference type="NCBIfam" id="NF008131">
    <property type="entry name" value="PRK10879.1"/>
    <property type="match status" value="1"/>
</dbReference>
<dbReference type="GO" id="GO:0070006">
    <property type="term" value="F:metalloaminopeptidase activity"/>
    <property type="evidence" value="ECO:0007669"/>
    <property type="project" value="InterPro"/>
</dbReference>
<feature type="domain" description="Aminopeptidase P N-terminal" evidence="13">
    <location>
        <begin position="14"/>
        <end position="147"/>
    </location>
</feature>
<evidence type="ECO:0000256" key="7">
    <source>
        <dbReference type="ARBA" id="ARBA00022801"/>
    </source>
</evidence>
<evidence type="ECO:0000256" key="9">
    <source>
        <dbReference type="ARBA" id="ARBA00023211"/>
    </source>
</evidence>
<dbReference type="EC" id="3.4.11.9" evidence="4"/>
<evidence type="ECO:0000256" key="4">
    <source>
        <dbReference type="ARBA" id="ARBA00012574"/>
    </source>
</evidence>
<keyword evidence="6" id="KW-0479">Metal-binding</keyword>
<dbReference type="InterPro" id="IPR052433">
    <property type="entry name" value="X-Pro_dipept-like"/>
</dbReference>
<dbReference type="FunFam" id="3.90.230.10:FF:000002">
    <property type="entry name" value="Xaa-Pro aminopeptidase 3"/>
    <property type="match status" value="1"/>
</dbReference>
<dbReference type="PANTHER" id="PTHR43226">
    <property type="entry name" value="XAA-PRO AMINOPEPTIDASE 3"/>
    <property type="match status" value="1"/>
</dbReference>
<dbReference type="GO" id="GO:0005829">
    <property type="term" value="C:cytosol"/>
    <property type="evidence" value="ECO:0007669"/>
    <property type="project" value="TreeGrafter"/>
</dbReference>
<dbReference type="AlphaFoldDB" id="A0A8J7FS54"/>
<dbReference type="InterPro" id="IPR007865">
    <property type="entry name" value="Aminopep_P_N"/>
</dbReference>
<dbReference type="InterPro" id="IPR001714">
    <property type="entry name" value="Pept_M24_MAP"/>
</dbReference>
<dbReference type="GO" id="GO:0006508">
    <property type="term" value="P:proteolysis"/>
    <property type="evidence" value="ECO:0007669"/>
    <property type="project" value="UniProtKB-KW"/>
</dbReference>
<comment type="similarity">
    <text evidence="3">Belongs to the peptidase M24B family.</text>
</comment>
<sequence>MIQPLSATHPVAAQPIAAHKARRAQLAERLGPGVAIIPTTGEIARNADSTYPFRFDSGFFYLTGFTEPDAVFVQVIGADRVENILFCREKDEEREIWDGYRYGPDAAREAFGFDAAYPIDELDERLPQLLGNQPAIHFALGADTRWDMRLSGWLNKVRSLVRTGVQAPSRVNELRAVLNELRLVKDEHEFAILRAAGRINAAAHQRAMRFARPGQMEYELEAEILHDYYRQGSRFPAYSSIVASGPNACVLHYGENNRRMQNGELVLIDAGCEINGYASDITRTFPVNGTFTPAQKAVYEITLAAMQAAFDAAKPGNTWNMPHDAATRVLIDGMRELKLLTGSADEILENGSYKQFYMHRTGHWMGLDVHDVGDYQVNGQWRTLAPGMVFTVEPGFYIRPAANVPKEFEHIGIRIEDDLIITADGHENLTAACPKDVAGIEALMAER</sequence>
<proteinExistence type="inferred from homology"/>
<dbReference type="PRINTS" id="PR00599">
    <property type="entry name" value="MAPEPTIDASE"/>
</dbReference>
<dbReference type="Gene3D" id="3.40.350.10">
    <property type="entry name" value="Creatinase/prolidase N-terminal domain"/>
    <property type="match status" value="1"/>
</dbReference>
<evidence type="ECO:0000256" key="1">
    <source>
        <dbReference type="ARBA" id="ARBA00001424"/>
    </source>
</evidence>
<dbReference type="InterPro" id="IPR000994">
    <property type="entry name" value="Pept_M24"/>
</dbReference>
<comment type="catalytic activity">
    <reaction evidence="1">
        <text>Release of any N-terminal amino acid, including proline, that is linked to proline, even from a dipeptide or tripeptide.</text>
        <dbReference type="EC" id="3.4.11.9"/>
    </reaction>
</comment>
<keyword evidence="7 14" id="KW-0378">Hydrolase</keyword>
<dbReference type="SUPFAM" id="SSF55920">
    <property type="entry name" value="Creatinase/aminopeptidase"/>
    <property type="match status" value="1"/>
</dbReference>
<accession>A0A8J7FS54</accession>
<evidence type="ECO:0000256" key="8">
    <source>
        <dbReference type="ARBA" id="ARBA00023049"/>
    </source>
</evidence>
<evidence type="ECO:0000256" key="5">
    <source>
        <dbReference type="ARBA" id="ARBA00022670"/>
    </source>
</evidence>
<evidence type="ECO:0000256" key="11">
    <source>
        <dbReference type="ARBA" id="ARBA00075356"/>
    </source>
</evidence>
<organism evidence="14 15">
    <name type="scientific">Chitinilyticum piscinae</name>
    <dbReference type="NCBI Taxonomy" id="2866724"/>
    <lineage>
        <taxon>Bacteria</taxon>
        <taxon>Pseudomonadati</taxon>
        <taxon>Pseudomonadota</taxon>
        <taxon>Betaproteobacteria</taxon>
        <taxon>Neisseriales</taxon>
        <taxon>Chitinibacteraceae</taxon>
        <taxon>Chitinilyticum</taxon>
    </lineage>
</organism>
<dbReference type="CDD" id="cd01087">
    <property type="entry name" value="Prolidase"/>
    <property type="match status" value="1"/>
</dbReference>
<comment type="cofactor">
    <cofactor evidence="2">
        <name>Mn(2+)</name>
        <dbReference type="ChEBI" id="CHEBI:29035"/>
    </cofactor>
</comment>
<evidence type="ECO:0000313" key="14">
    <source>
        <dbReference type="EMBL" id="MBE9611009.1"/>
    </source>
</evidence>
<gene>
    <name evidence="14" type="primary">pepP</name>
    <name evidence="14" type="ORF">INR99_16945</name>
</gene>
<evidence type="ECO:0000256" key="12">
    <source>
        <dbReference type="ARBA" id="ARBA00081411"/>
    </source>
</evidence>
<dbReference type="SUPFAM" id="SSF53092">
    <property type="entry name" value="Creatinase/prolidase N-terminal domain"/>
    <property type="match status" value="1"/>
</dbReference>
<dbReference type="SMART" id="SM01011">
    <property type="entry name" value="AMP_N"/>
    <property type="match status" value="1"/>
</dbReference>
<comment type="caution">
    <text evidence="14">The sequence shown here is derived from an EMBL/GenBank/DDBJ whole genome shotgun (WGS) entry which is preliminary data.</text>
</comment>
<evidence type="ECO:0000256" key="3">
    <source>
        <dbReference type="ARBA" id="ARBA00008766"/>
    </source>
</evidence>
<dbReference type="Pfam" id="PF00557">
    <property type="entry name" value="Peptidase_M24"/>
    <property type="match status" value="1"/>
</dbReference>
<dbReference type="Pfam" id="PF05195">
    <property type="entry name" value="AMP_N"/>
    <property type="match status" value="1"/>
</dbReference>
<dbReference type="PANTHER" id="PTHR43226:SF4">
    <property type="entry name" value="XAA-PRO AMINOPEPTIDASE 3"/>
    <property type="match status" value="1"/>
</dbReference>